<dbReference type="AlphaFoldDB" id="A0AAP2RLB1"/>
<feature type="domain" description="HNH" evidence="1">
    <location>
        <begin position="34"/>
        <end position="67"/>
    </location>
</feature>
<accession>A0AAP2RLB1</accession>
<evidence type="ECO:0000259" key="1">
    <source>
        <dbReference type="Pfam" id="PF01844"/>
    </source>
</evidence>
<dbReference type="GO" id="GO:0004519">
    <property type="term" value="F:endonuclease activity"/>
    <property type="evidence" value="ECO:0007669"/>
    <property type="project" value="UniProtKB-KW"/>
</dbReference>
<dbReference type="CDD" id="cd00085">
    <property type="entry name" value="HNHc"/>
    <property type="match status" value="1"/>
</dbReference>
<keyword evidence="2" id="KW-0255">Endonuclease</keyword>
<protein>
    <submittedName>
        <fullName evidence="2">HNH endonuclease</fullName>
    </submittedName>
</protein>
<dbReference type="Proteomes" id="UP001299265">
    <property type="component" value="Unassembled WGS sequence"/>
</dbReference>
<gene>
    <name evidence="2" type="ORF">LQE92_10045</name>
</gene>
<comment type="caution">
    <text evidence="2">The sequence shown here is derived from an EMBL/GenBank/DDBJ whole genome shotgun (WGS) entry which is preliminary data.</text>
</comment>
<dbReference type="Pfam" id="PF01844">
    <property type="entry name" value="HNH"/>
    <property type="match status" value="1"/>
</dbReference>
<reference evidence="2 3" key="1">
    <citation type="submission" date="2021-11" db="EMBL/GenBank/DDBJ databases">
        <title>Lacrimispora sp. nov. NSJ-141 isolated from human feces.</title>
        <authorList>
            <person name="Abdugheni R."/>
        </authorList>
    </citation>
    <scope>NUCLEOTIDE SEQUENCE [LARGE SCALE GENOMIC DNA]</scope>
    <source>
        <strain evidence="2 3">NSJ-141</strain>
    </source>
</reference>
<dbReference type="InterPro" id="IPR002711">
    <property type="entry name" value="HNH"/>
</dbReference>
<dbReference type="InterPro" id="IPR003615">
    <property type="entry name" value="HNH_nuc"/>
</dbReference>
<dbReference type="EMBL" id="JAJNOR010000005">
    <property type="protein sequence ID" value="MCD2492968.1"/>
    <property type="molecule type" value="Genomic_DNA"/>
</dbReference>
<dbReference type="GO" id="GO:0008270">
    <property type="term" value="F:zinc ion binding"/>
    <property type="evidence" value="ECO:0007669"/>
    <property type="project" value="InterPro"/>
</dbReference>
<organism evidence="2 3">
    <name type="scientific">Lientehia hominis</name>
    <dbReference type="NCBI Taxonomy" id="2897778"/>
    <lineage>
        <taxon>Bacteria</taxon>
        <taxon>Bacillati</taxon>
        <taxon>Bacillota</taxon>
        <taxon>Clostridia</taxon>
        <taxon>Lachnospirales</taxon>
        <taxon>Lachnospiraceae</taxon>
        <taxon>Lientehia</taxon>
    </lineage>
</organism>
<dbReference type="RefSeq" id="WP_231062835.1">
    <property type="nucleotide sequence ID" value="NZ_JAJNOR010000005.1"/>
</dbReference>
<keyword evidence="2" id="KW-0378">Hydrolase</keyword>
<sequence>MGRDATKKYVERKIIAESMGRCMNPTCQEELFRGPGDIIERAHIIPYYDTKDNSYENLVVLCPNCHTDFDKIKHSLLKKLKSGKRYEKMSWKRSLQKSFLVLQI</sequence>
<name>A0AAP2RLB1_9FIRM</name>
<dbReference type="GO" id="GO:0003676">
    <property type="term" value="F:nucleic acid binding"/>
    <property type="evidence" value="ECO:0007669"/>
    <property type="project" value="InterPro"/>
</dbReference>
<keyword evidence="2" id="KW-0540">Nuclease</keyword>
<evidence type="ECO:0000313" key="3">
    <source>
        <dbReference type="Proteomes" id="UP001299265"/>
    </source>
</evidence>
<proteinExistence type="predicted"/>
<dbReference type="Gene3D" id="1.10.30.50">
    <property type="match status" value="1"/>
</dbReference>
<keyword evidence="3" id="KW-1185">Reference proteome</keyword>
<evidence type="ECO:0000313" key="2">
    <source>
        <dbReference type="EMBL" id="MCD2492968.1"/>
    </source>
</evidence>